<gene>
    <name evidence="1" type="ORF">ONZ43_g1783</name>
</gene>
<sequence>MPSRIYTTGSVDNSDLPVCQVAIKQASGGTLIVVPNASIPVVRPGMALVRVAAVGLNPTDYKMAANFPTLGATAGCDFSGTVVKVGDDSDGDDGSHRIQPGDRVFGAVHGSNPANKSQGCFAEYVLAPASMLARLPESVSWEQGAALGGVGHGTVAQALWSCLDLPYSPTMPADSSASFPVLVYGGSTATGTIAMQLLRL</sequence>
<organism evidence="1 2">
    <name type="scientific">Nemania bipapillata</name>
    <dbReference type="NCBI Taxonomy" id="110536"/>
    <lineage>
        <taxon>Eukaryota</taxon>
        <taxon>Fungi</taxon>
        <taxon>Dikarya</taxon>
        <taxon>Ascomycota</taxon>
        <taxon>Pezizomycotina</taxon>
        <taxon>Sordariomycetes</taxon>
        <taxon>Xylariomycetidae</taxon>
        <taxon>Xylariales</taxon>
        <taxon>Xylariaceae</taxon>
        <taxon>Nemania</taxon>
    </lineage>
</organism>
<reference evidence="1" key="1">
    <citation type="submission" date="2022-11" db="EMBL/GenBank/DDBJ databases">
        <title>Genome Sequence of Nemania bipapillata.</title>
        <authorList>
            <person name="Buettner E."/>
        </authorList>
    </citation>
    <scope>NUCLEOTIDE SEQUENCE</scope>
    <source>
        <strain evidence="1">CP14</strain>
    </source>
</reference>
<comment type="caution">
    <text evidence="1">The sequence shown here is derived from an EMBL/GenBank/DDBJ whole genome shotgun (WGS) entry which is preliminary data.</text>
</comment>
<dbReference type="Proteomes" id="UP001153334">
    <property type="component" value="Unassembled WGS sequence"/>
</dbReference>
<keyword evidence="2" id="KW-1185">Reference proteome</keyword>
<evidence type="ECO:0000313" key="2">
    <source>
        <dbReference type="Proteomes" id="UP001153334"/>
    </source>
</evidence>
<accession>A0ACC2J322</accession>
<evidence type="ECO:0000313" key="1">
    <source>
        <dbReference type="EMBL" id="KAJ8121880.1"/>
    </source>
</evidence>
<dbReference type="EMBL" id="JAPESX010000328">
    <property type="protein sequence ID" value="KAJ8121880.1"/>
    <property type="molecule type" value="Genomic_DNA"/>
</dbReference>
<protein>
    <submittedName>
        <fullName evidence="1">Uncharacterized protein</fullName>
    </submittedName>
</protein>
<name>A0ACC2J322_9PEZI</name>
<proteinExistence type="predicted"/>